<organism evidence="6 7">
    <name type="scientific">Tribonema minus</name>
    <dbReference type="NCBI Taxonomy" id="303371"/>
    <lineage>
        <taxon>Eukaryota</taxon>
        <taxon>Sar</taxon>
        <taxon>Stramenopiles</taxon>
        <taxon>Ochrophyta</taxon>
        <taxon>PX clade</taxon>
        <taxon>Xanthophyceae</taxon>
        <taxon>Tribonematales</taxon>
        <taxon>Tribonemataceae</taxon>
        <taxon>Tribonema</taxon>
    </lineage>
</organism>
<protein>
    <recommendedName>
        <fullName evidence="4">40S ribosomal protein S8</fullName>
    </recommendedName>
</protein>
<dbReference type="EMBL" id="JAFCMP010000039">
    <property type="protein sequence ID" value="KAG5190104.1"/>
    <property type="molecule type" value="Genomic_DNA"/>
</dbReference>
<evidence type="ECO:0000313" key="6">
    <source>
        <dbReference type="EMBL" id="KAG5190104.1"/>
    </source>
</evidence>
<dbReference type="InterPro" id="IPR018283">
    <property type="entry name" value="Ribosomal_eS8_CS"/>
</dbReference>
<proteinExistence type="inferred from homology"/>
<feature type="region of interest" description="Disordered" evidence="5">
    <location>
        <begin position="1"/>
        <end position="20"/>
    </location>
</feature>
<reference evidence="6" key="1">
    <citation type="submission" date="2021-02" db="EMBL/GenBank/DDBJ databases">
        <title>First Annotated Genome of the Yellow-green Alga Tribonema minus.</title>
        <authorList>
            <person name="Mahan K.M."/>
        </authorList>
    </citation>
    <scope>NUCLEOTIDE SEQUENCE</scope>
    <source>
        <strain evidence="6">UTEX B ZZ1240</strain>
    </source>
</reference>
<accession>A0A836CLT8</accession>
<evidence type="ECO:0000256" key="2">
    <source>
        <dbReference type="ARBA" id="ARBA00022980"/>
    </source>
</evidence>
<keyword evidence="2 4" id="KW-0689">Ribosomal protein</keyword>
<dbReference type="InterPro" id="IPR022309">
    <property type="entry name" value="Ribosomal_Se8/biogenesis_NSA2"/>
</dbReference>
<evidence type="ECO:0000256" key="5">
    <source>
        <dbReference type="SAM" id="MobiDB-lite"/>
    </source>
</evidence>
<dbReference type="FunFam" id="1.10.168.20:FF:000001">
    <property type="entry name" value="40S ribosomal protein S8"/>
    <property type="match status" value="1"/>
</dbReference>
<dbReference type="Proteomes" id="UP000664859">
    <property type="component" value="Unassembled WGS sequence"/>
</dbReference>
<dbReference type="PANTHER" id="PTHR10394">
    <property type="entry name" value="40S RIBOSOMAL PROTEIN S8"/>
    <property type="match status" value="1"/>
</dbReference>
<comment type="similarity">
    <text evidence="1 4">Belongs to the eukaryotic ribosomal protein eS8 family.</text>
</comment>
<dbReference type="NCBIfam" id="TIGR00307">
    <property type="entry name" value="eS8"/>
    <property type="match status" value="1"/>
</dbReference>
<sequence>MGISRDSRHKRRETGGKRCQVRKKRKFELGRPAANTKMGATRIRTVRCRGGNLKFRALRLETGNYSWGTEVCTRKTRILDVVYNASNNELVRTKTLVKGAVVSIDATPFRQWYEAHYGIAIGVKKGKRAAAGKAAATTDEEAKKSDHVQRKLAARQKTRALDTLLDEQFASGRILACISSRPGQSGRCDGYILEGKELEFYQKILSRKKGKH</sequence>
<keyword evidence="7" id="KW-1185">Reference proteome</keyword>
<dbReference type="AlphaFoldDB" id="A0A836CLT8"/>
<dbReference type="GO" id="GO:0003735">
    <property type="term" value="F:structural constituent of ribosome"/>
    <property type="evidence" value="ECO:0007669"/>
    <property type="project" value="InterPro"/>
</dbReference>
<evidence type="ECO:0000256" key="3">
    <source>
        <dbReference type="ARBA" id="ARBA00023274"/>
    </source>
</evidence>
<dbReference type="GO" id="GO:0006412">
    <property type="term" value="P:translation"/>
    <property type="evidence" value="ECO:0007669"/>
    <property type="project" value="InterPro"/>
</dbReference>
<dbReference type="Gene3D" id="3.10.290.70">
    <property type="match status" value="1"/>
</dbReference>
<dbReference type="OrthoDB" id="1703270at2759"/>
<comment type="caution">
    <text evidence="6">The sequence shown here is derived from an EMBL/GenBank/DDBJ whole genome shotgun (WGS) entry which is preliminary data.</text>
</comment>
<gene>
    <name evidence="6" type="ORF">JKP88DRAFT_352831</name>
</gene>
<dbReference type="InterPro" id="IPR001047">
    <property type="entry name" value="Ribosomal_eS8"/>
</dbReference>
<dbReference type="GO" id="GO:1990904">
    <property type="term" value="C:ribonucleoprotein complex"/>
    <property type="evidence" value="ECO:0007669"/>
    <property type="project" value="UniProtKB-KW"/>
</dbReference>
<dbReference type="Gene3D" id="1.10.168.20">
    <property type="entry name" value="Ribosomal protein S8e, subdomain"/>
    <property type="match status" value="1"/>
</dbReference>
<dbReference type="PROSITE" id="PS01193">
    <property type="entry name" value="RIBOSOMAL_S8E"/>
    <property type="match status" value="1"/>
</dbReference>
<dbReference type="Pfam" id="PF01201">
    <property type="entry name" value="Ribosomal_S8e"/>
    <property type="match status" value="1"/>
</dbReference>
<name>A0A836CLT8_9STRA</name>
<keyword evidence="3 4" id="KW-0687">Ribonucleoprotein</keyword>
<evidence type="ECO:0000256" key="4">
    <source>
        <dbReference type="RuleBase" id="RU000669"/>
    </source>
</evidence>
<dbReference type="GO" id="GO:0005840">
    <property type="term" value="C:ribosome"/>
    <property type="evidence" value="ECO:0007669"/>
    <property type="project" value="UniProtKB-KW"/>
</dbReference>
<evidence type="ECO:0000256" key="1">
    <source>
        <dbReference type="ARBA" id="ARBA00005257"/>
    </source>
</evidence>
<dbReference type="FunFam" id="3.10.290.70:FF:000001">
    <property type="entry name" value="40S ribosomal protein S8"/>
    <property type="match status" value="1"/>
</dbReference>
<evidence type="ECO:0000313" key="7">
    <source>
        <dbReference type="Proteomes" id="UP000664859"/>
    </source>
</evidence>
<dbReference type="InterPro" id="IPR042563">
    <property type="entry name" value="Ribosomal_protein_eS8_euk"/>
</dbReference>
<dbReference type="CDD" id="cd11380">
    <property type="entry name" value="Ribosomal_S8e_like"/>
    <property type="match status" value="1"/>
</dbReference>